<accession>A0A6G5A9L2</accession>
<dbReference type="PANTHER" id="PTHR19446">
    <property type="entry name" value="REVERSE TRANSCRIPTASES"/>
    <property type="match status" value="1"/>
</dbReference>
<dbReference type="GO" id="GO:0071897">
    <property type="term" value="P:DNA biosynthetic process"/>
    <property type="evidence" value="ECO:0007669"/>
    <property type="project" value="UniProtKB-ARBA"/>
</dbReference>
<evidence type="ECO:0000259" key="1">
    <source>
        <dbReference type="PROSITE" id="PS50878"/>
    </source>
</evidence>
<sequence>MVGFRAGLSTQDALKLIKHQVIDNETRDVRAILCLDLEKAFDNIHHSFILEAISKLGLGKAFYDYVWSFLTDRKAVMKIADIETAAIELEARGTPQGAVISPMLFNIAMIGLSKKLSSIEGLKHSIYADDITIWCTGGSEGQIESALQEAIDTVEEYLSPSGLTCFSSKSELLLYRTARRGPKPRGWKSLNQIDIHLHTN</sequence>
<name>A0A6G5A9L2_RHIMP</name>
<protein>
    <submittedName>
        <fullName evidence="2">Putative tick transposon</fullName>
    </submittedName>
</protein>
<dbReference type="InterPro" id="IPR043502">
    <property type="entry name" value="DNA/RNA_pol_sf"/>
</dbReference>
<dbReference type="InterPro" id="IPR000477">
    <property type="entry name" value="RT_dom"/>
</dbReference>
<feature type="domain" description="Reverse transcriptase" evidence="1">
    <location>
        <begin position="1"/>
        <end position="192"/>
    </location>
</feature>
<dbReference type="OrthoDB" id="6507858at2759"/>
<dbReference type="AlphaFoldDB" id="A0A6G5A9L2"/>
<dbReference type="Pfam" id="PF00078">
    <property type="entry name" value="RVT_1"/>
    <property type="match status" value="1"/>
</dbReference>
<dbReference type="PROSITE" id="PS50878">
    <property type="entry name" value="RT_POL"/>
    <property type="match status" value="1"/>
</dbReference>
<dbReference type="VEuPathDB" id="VectorBase:LOC119184730"/>
<dbReference type="SUPFAM" id="SSF56672">
    <property type="entry name" value="DNA/RNA polymerases"/>
    <property type="match status" value="1"/>
</dbReference>
<evidence type="ECO:0000313" key="2">
    <source>
        <dbReference type="EMBL" id="NIE47692.1"/>
    </source>
</evidence>
<organism evidence="2">
    <name type="scientific">Rhipicephalus microplus</name>
    <name type="common">Cattle tick</name>
    <name type="synonym">Boophilus microplus</name>
    <dbReference type="NCBI Taxonomy" id="6941"/>
    <lineage>
        <taxon>Eukaryota</taxon>
        <taxon>Metazoa</taxon>
        <taxon>Ecdysozoa</taxon>
        <taxon>Arthropoda</taxon>
        <taxon>Chelicerata</taxon>
        <taxon>Arachnida</taxon>
        <taxon>Acari</taxon>
        <taxon>Parasitiformes</taxon>
        <taxon>Ixodida</taxon>
        <taxon>Ixodoidea</taxon>
        <taxon>Ixodidae</taxon>
        <taxon>Rhipicephalinae</taxon>
        <taxon>Rhipicephalus</taxon>
        <taxon>Boophilus</taxon>
    </lineage>
</organism>
<reference evidence="2" key="1">
    <citation type="submission" date="2020-03" db="EMBL/GenBank/DDBJ databases">
        <title>A transcriptome and proteome of the tick Rhipicephalus microplus shaped by the genetic composition of its hosts and developmental stage.</title>
        <authorList>
            <person name="Garcia G.R."/>
            <person name="Ribeiro J.M.C."/>
            <person name="Maruyama S.R."/>
            <person name="Gardinasse L.G."/>
            <person name="Nelson K."/>
            <person name="Ferreira B.R."/>
            <person name="Andrade T.G."/>
            <person name="Santos I.K.F.M."/>
        </authorList>
    </citation>
    <scope>NUCLEOTIDE SEQUENCE</scope>
    <source>
        <strain evidence="2">NSGR</strain>
        <tissue evidence="2">Salivary glands</tissue>
    </source>
</reference>
<proteinExistence type="predicted"/>
<dbReference type="EMBL" id="GIKN01005419">
    <property type="protein sequence ID" value="NIE47692.1"/>
    <property type="molecule type" value="Transcribed_RNA"/>
</dbReference>